<dbReference type="SUPFAM" id="SSF47413">
    <property type="entry name" value="lambda repressor-like DNA-binding domains"/>
    <property type="match status" value="1"/>
</dbReference>
<organism evidence="3 4">
    <name type="scientific">Jeotgalicoccus aerolatus</name>
    <dbReference type="NCBI Taxonomy" id="709510"/>
    <lineage>
        <taxon>Bacteria</taxon>
        <taxon>Bacillati</taxon>
        <taxon>Bacillota</taxon>
        <taxon>Bacilli</taxon>
        <taxon>Bacillales</taxon>
        <taxon>Staphylococcaceae</taxon>
        <taxon>Jeotgalicoccus</taxon>
    </lineage>
</organism>
<feature type="domain" description="HTH cro/C1-type" evidence="2">
    <location>
        <begin position="7"/>
        <end position="62"/>
    </location>
</feature>
<dbReference type="GO" id="GO:0003700">
    <property type="term" value="F:DNA-binding transcription factor activity"/>
    <property type="evidence" value="ECO:0007669"/>
    <property type="project" value="TreeGrafter"/>
</dbReference>
<sequence>MDVGKRIKQRRKEIKISAEDLAEAAEVSPSTIYRYEKGDIENMPTPVLDKIARKLRVSPSYLMGWDEDYTIAAHIDDDVTEEEMQDIRDYIKYIKSKRS</sequence>
<dbReference type="InterPro" id="IPR010982">
    <property type="entry name" value="Lambda_DNA-bd_dom_sf"/>
</dbReference>
<dbReference type="Pfam" id="PF01381">
    <property type="entry name" value="HTH_3"/>
    <property type="match status" value="1"/>
</dbReference>
<dbReference type="CDD" id="cd00093">
    <property type="entry name" value="HTH_XRE"/>
    <property type="match status" value="1"/>
</dbReference>
<accession>A0A1G9BR63</accession>
<dbReference type="EMBL" id="FNFI01000008">
    <property type="protein sequence ID" value="SDK41981.1"/>
    <property type="molecule type" value="Genomic_DNA"/>
</dbReference>
<dbReference type="GO" id="GO:0005829">
    <property type="term" value="C:cytosol"/>
    <property type="evidence" value="ECO:0007669"/>
    <property type="project" value="TreeGrafter"/>
</dbReference>
<gene>
    <name evidence="3" type="ORF">SAMN05216187_10889</name>
</gene>
<evidence type="ECO:0000313" key="4">
    <source>
        <dbReference type="Proteomes" id="UP000242700"/>
    </source>
</evidence>
<dbReference type="InterPro" id="IPR001387">
    <property type="entry name" value="Cro/C1-type_HTH"/>
</dbReference>
<dbReference type="InterPro" id="IPR050807">
    <property type="entry name" value="TransReg_Diox_bact_type"/>
</dbReference>
<proteinExistence type="predicted"/>
<evidence type="ECO:0000256" key="1">
    <source>
        <dbReference type="ARBA" id="ARBA00023125"/>
    </source>
</evidence>
<dbReference type="AlphaFoldDB" id="A0A1G9BR63"/>
<evidence type="ECO:0000313" key="3">
    <source>
        <dbReference type="EMBL" id="SDK41981.1"/>
    </source>
</evidence>
<keyword evidence="1" id="KW-0238">DNA-binding</keyword>
<dbReference type="STRING" id="586411.SAMN05216187_10889"/>
<dbReference type="GO" id="GO:0003677">
    <property type="term" value="F:DNA binding"/>
    <property type="evidence" value="ECO:0007669"/>
    <property type="project" value="UniProtKB-KW"/>
</dbReference>
<dbReference type="PANTHER" id="PTHR46797">
    <property type="entry name" value="HTH-TYPE TRANSCRIPTIONAL REGULATOR"/>
    <property type="match status" value="1"/>
</dbReference>
<dbReference type="OrthoDB" id="5190137at2"/>
<reference evidence="4" key="1">
    <citation type="submission" date="2016-10" db="EMBL/GenBank/DDBJ databases">
        <authorList>
            <person name="Varghese N."/>
            <person name="Submissions S."/>
        </authorList>
    </citation>
    <scope>NUCLEOTIDE SEQUENCE [LARGE SCALE GENOMIC DNA]</scope>
    <source>
        <strain evidence="4">CGMCC 1.8911</strain>
    </source>
</reference>
<dbReference type="PROSITE" id="PS50943">
    <property type="entry name" value="HTH_CROC1"/>
    <property type="match status" value="1"/>
</dbReference>
<protein>
    <submittedName>
        <fullName evidence="3">Transcriptional regulator, contains XRE-family HTH domain</fullName>
    </submittedName>
</protein>
<dbReference type="Gene3D" id="1.10.260.40">
    <property type="entry name" value="lambda repressor-like DNA-binding domains"/>
    <property type="match status" value="1"/>
</dbReference>
<dbReference type="RefSeq" id="WP_092598439.1">
    <property type="nucleotide sequence ID" value="NZ_FNFI01000008.1"/>
</dbReference>
<dbReference type="PANTHER" id="PTHR46797:SF1">
    <property type="entry name" value="METHYLPHOSPHONATE SYNTHASE"/>
    <property type="match status" value="1"/>
</dbReference>
<name>A0A1G9BR63_9STAP</name>
<dbReference type="Proteomes" id="UP000242700">
    <property type="component" value="Unassembled WGS sequence"/>
</dbReference>
<dbReference type="SMART" id="SM00530">
    <property type="entry name" value="HTH_XRE"/>
    <property type="match status" value="1"/>
</dbReference>
<evidence type="ECO:0000259" key="2">
    <source>
        <dbReference type="PROSITE" id="PS50943"/>
    </source>
</evidence>